<accession>A0A8J6B4L8</accession>
<dbReference type="GO" id="GO:0042276">
    <property type="term" value="P:error-prone translesion synthesis"/>
    <property type="evidence" value="ECO:0007669"/>
    <property type="project" value="TreeGrafter"/>
</dbReference>
<dbReference type="InterPro" id="IPR012337">
    <property type="entry name" value="RNaseH-like_sf"/>
</dbReference>
<dbReference type="OrthoDB" id="2414538at2759"/>
<protein>
    <submittedName>
        <fullName evidence="1">Uncharacterized protein</fullName>
    </submittedName>
</protein>
<dbReference type="EMBL" id="WNTK01008229">
    <property type="protein sequence ID" value="KAG9463064.1"/>
    <property type="molecule type" value="Genomic_DNA"/>
</dbReference>
<dbReference type="SUPFAM" id="SSF53098">
    <property type="entry name" value="Ribonuclease H-like"/>
    <property type="match status" value="1"/>
</dbReference>
<feature type="non-terminal residue" evidence="1">
    <location>
        <position position="127"/>
    </location>
</feature>
<reference evidence="1" key="1">
    <citation type="thesis" date="2020" institute="ProQuest LLC" country="789 East Eisenhower Parkway, Ann Arbor, MI, USA">
        <title>Comparative Genomics and Chromosome Evolution.</title>
        <authorList>
            <person name="Mudd A.B."/>
        </authorList>
    </citation>
    <scope>NUCLEOTIDE SEQUENCE</scope>
    <source>
        <strain evidence="1">HN-11 Male</strain>
        <tissue evidence="1">Kidney and liver</tissue>
    </source>
</reference>
<dbReference type="GO" id="GO:0003676">
    <property type="term" value="F:nucleic acid binding"/>
    <property type="evidence" value="ECO:0007669"/>
    <property type="project" value="InterPro"/>
</dbReference>
<keyword evidence="2" id="KW-1185">Reference proteome</keyword>
<gene>
    <name evidence="1" type="ORF">GDO78_022517</name>
</gene>
<dbReference type="GO" id="GO:0003887">
    <property type="term" value="F:DNA-directed DNA polymerase activity"/>
    <property type="evidence" value="ECO:0007669"/>
    <property type="project" value="TreeGrafter"/>
</dbReference>
<evidence type="ECO:0000313" key="1">
    <source>
        <dbReference type="EMBL" id="KAG9463064.1"/>
    </source>
</evidence>
<feature type="non-terminal residue" evidence="1">
    <location>
        <position position="1"/>
    </location>
</feature>
<dbReference type="Gene3D" id="3.30.420.10">
    <property type="entry name" value="Ribonuclease H-like superfamily/Ribonuclease H"/>
    <property type="match status" value="1"/>
</dbReference>
<evidence type="ECO:0000313" key="2">
    <source>
        <dbReference type="Proteomes" id="UP000770717"/>
    </source>
</evidence>
<dbReference type="GO" id="GO:0005634">
    <property type="term" value="C:nucleus"/>
    <property type="evidence" value="ECO:0007669"/>
    <property type="project" value="TreeGrafter"/>
</dbReference>
<dbReference type="GO" id="GO:0016035">
    <property type="term" value="C:zeta DNA polymerase complex"/>
    <property type="evidence" value="ECO:0007669"/>
    <property type="project" value="InterPro"/>
</dbReference>
<dbReference type="AlphaFoldDB" id="A0A8J6B4L8"/>
<dbReference type="InterPro" id="IPR030559">
    <property type="entry name" value="PolZ_Rev3"/>
</dbReference>
<dbReference type="PANTHER" id="PTHR45812">
    <property type="entry name" value="DNA POLYMERASE ZETA CATALYTIC SUBUNIT"/>
    <property type="match status" value="1"/>
</dbReference>
<dbReference type="PANTHER" id="PTHR45812:SF1">
    <property type="entry name" value="DNA POLYMERASE ZETA CATALYTIC SUBUNIT"/>
    <property type="match status" value="1"/>
</dbReference>
<sequence length="127" mass="15140">EDKNENRFSADKDEYGAETMSEINIVGRIILNVWRMMRTEAALTNYTFENVAFHVLHQRLPLFTFRTLSDWFDHKSDVYRWRMIDHYMSRVRGTLQLLEQLDLIGRTSELARLFGIQFLHVLTRGSQ</sequence>
<proteinExistence type="predicted"/>
<name>A0A8J6B4L8_ELECQ</name>
<comment type="caution">
    <text evidence="1">The sequence shown here is derived from an EMBL/GenBank/DDBJ whole genome shotgun (WGS) entry which is preliminary data.</text>
</comment>
<organism evidence="1 2">
    <name type="scientific">Eleutherodactylus coqui</name>
    <name type="common">Puerto Rican coqui</name>
    <dbReference type="NCBI Taxonomy" id="57060"/>
    <lineage>
        <taxon>Eukaryota</taxon>
        <taxon>Metazoa</taxon>
        <taxon>Chordata</taxon>
        <taxon>Craniata</taxon>
        <taxon>Vertebrata</taxon>
        <taxon>Euteleostomi</taxon>
        <taxon>Amphibia</taxon>
        <taxon>Batrachia</taxon>
        <taxon>Anura</taxon>
        <taxon>Neobatrachia</taxon>
        <taxon>Hyloidea</taxon>
        <taxon>Eleutherodactylidae</taxon>
        <taxon>Eleutherodactylinae</taxon>
        <taxon>Eleutherodactylus</taxon>
        <taxon>Eleutherodactylus</taxon>
    </lineage>
</organism>
<dbReference type="InterPro" id="IPR036397">
    <property type="entry name" value="RNaseH_sf"/>
</dbReference>
<dbReference type="GO" id="GO:0000724">
    <property type="term" value="P:double-strand break repair via homologous recombination"/>
    <property type="evidence" value="ECO:0007669"/>
    <property type="project" value="TreeGrafter"/>
</dbReference>
<dbReference type="Proteomes" id="UP000770717">
    <property type="component" value="Unassembled WGS sequence"/>
</dbReference>